<proteinExistence type="predicted"/>
<dbReference type="Proteomes" id="UP000447355">
    <property type="component" value="Unassembled WGS sequence"/>
</dbReference>
<organism evidence="2 3">
    <name type="scientific">Duganella vulcania</name>
    <dbReference type="NCBI Taxonomy" id="2692166"/>
    <lineage>
        <taxon>Bacteria</taxon>
        <taxon>Pseudomonadati</taxon>
        <taxon>Pseudomonadota</taxon>
        <taxon>Betaproteobacteria</taxon>
        <taxon>Burkholderiales</taxon>
        <taxon>Oxalobacteraceae</taxon>
        <taxon>Telluria group</taxon>
        <taxon>Duganella</taxon>
    </lineage>
</organism>
<comment type="caution">
    <text evidence="2">The sequence shown here is derived from an EMBL/GenBank/DDBJ whole genome shotgun (WGS) entry which is preliminary data.</text>
</comment>
<keyword evidence="1" id="KW-0732">Signal</keyword>
<sequence>MITMIKRTLLLLLLSSAGLASAAQLTDMETRWLTAGSAVLAYAKQELKLPIDITVQPQARATDVPLALGFQDGRCKLVLSMRGNPGAEDILAGLPAEQRPLMIEAMVAHEIGHCWRYAQGVWHALPAGFEQAAQAPAQEQAQALRLTRREEGFADLVALAWTQHRHPQDYAAVAAWMRQVRQPATGTAGSHGTLAWLQLAPSGASFDAAQPLFDQAASLWRQGLLRDE</sequence>
<protein>
    <recommendedName>
        <fullName evidence="4">Peptidase</fullName>
    </recommendedName>
</protein>
<evidence type="ECO:0008006" key="4">
    <source>
        <dbReference type="Google" id="ProtNLM"/>
    </source>
</evidence>
<feature type="signal peptide" evidence="1">
    <location>
        <begin position="1"/>
        <end position="22"/>
    </location>
</feature>
<dbReference type="EMBL" id="WWCX01000062">
    <property type="protein sequence ID" value="MYM97094.1"/>
    <property type="molecule type" value="Genomic_DNA"/>
</dbReference>
<feature type="chain" id="PRO_5032487183" description="Peptidase" evidence="1">
    <location>
        <begin position="23"/>
        <end position="228"/>
    </location>
</feature>
<dbReference type="AlphaFoldDB" id="A0A845GS21"/>
<gene>
    <name evidence="2" type="ORF">GTP90_24910</name>
</gene>
<accession>A0A845GS21</accession>
<evidence type="ECO:0000256" key="1">
    <source>
        <dbReference type="SAM" id="SignalP"/>
    </source>
</evidence>
<evidence type="ECO:0000313" key="2">
    <source>
        <dbReference type="EMBL" id="MYM97094.1"/>
    </source>
</evidence>
<name>A0A845GS21_9BURK</name>
<evidence type="ECO:0000313" key="3">
    <source>
        <dbReference type="Proteomes" id="UP000447355"/>
    </source>
</evidence>
<reference evidence="2" key="1">
    <citation type="submission" date="2019-12" db="EMBL/GenBank/DDBJ databases">
        <title>Novel species isolated from a subtropical stream in China.</title>
        <authorList>
            <person name="Lu H."/>
        </authorList>
    </citation>
    <scope>NUCLEOTIDE SEQUENCE [LARGE SCALE GENOMIC DNA]</scope>
    <source>
        <strain evidence="2">FT81W</strain>
    </source>
</reference>